<dbReference type="SMART" id="SM00248">
    <property type="entry name" value="ANK"/>
    <property type="match status" value="5"/>
</dbReference>
<feature type="domain" description="PA" evidence="6">
    <location>
        <begin position="285"/>
        <end position="368"/>
    </location>
</feature>
<comment type="caution">
    <text evidence="7">The sequence shown here is derived from an EMBL/GenBank/DDBJ whole genome shotgun (WGS) entry which is preliminary data.</text>
</comment>
<dbReference type="Gene3D" id="1.20.5.5270">
    <property type="match status" value="1"/>
</dbReference>
<dbReference type="Proteomes" id="UP000794436">
    <property type="component" value="Unassembled WGS sequence"/>
</dbReference>
<protein>
    <recommendedName>
        <fullName evidence="6">PA domain-containing protein</fullName>
    </recommendedName>
</protein>
<evidence type="ECO:0000256" key="2">
    <source>
        <dbReference type="ARBA" id="ARBA00023043"/>
    </source>
</evidence>
<dbReference type="InterPro" id="IPR036770">
    <property type="entry name" value="Ankyrin_rpt-contain_sf"/>
</dbReference>
<name>A0A8K1FN83_PYTOL</name>
<dbReference type="Gene3D" id="3.50.30.30">
    <property type="match status" value="2"/>
</dbReference>
<feature type="repeat" description="ANK" evidence="3">
    <location>
        <begin position="487"/>
        <end position="519"/>
    </location>
</feature>
<feature type="domain" description="PA" evidence="6">
    <location>
        <begin position="53"/>
        <end position="139"/>
    </location>
</feature>
<dbReference type="InterPro" id="IPR046450">
    <property type="entry name" value="PA_dom_sf"/>
</dbReference>
<evidence type="ECO:0000256" key="5">
    <source>
        <dbReference type="SAM" id="MobiDB-lite"/>
    </source>
</evidence>
<reference evidence="7" key="1">
    <citation type="submission" date="2019-03" db="EMBL/GenBank/DDBJ databases">
        <title>Long read genome sequence of the mycoparasitic Pythium oligandrum ATCC 38472 isolated from sugarbeet rhizosphere.</title>
        <authorList>
            <person name="Gaulin E."/>
        </authorList>
    </citation>
    <scope>NUCLEOTIDE SEQUENCE</scope>
    <source>
        <strain evidence="7">ATCC 38472_TT</strain>
    </source>
</reference>
<keyword evidence="4" id="KW-0175">Coiled coil</keyword>
<dbReference type="OrthoDB" id="206201at2759"/>
<evidence type="ECO:0000256" key="4">
    <source>
        <dbReference type="SAM" id="Coils"/>
    </source>
</evidence>
<evidence type="ECO:0000256" key="3">
    <source>
        <dbReference type="PROSITE-ProRule" id="PRU00023"/>
    </source>
</evidence>
<dbReference type="Gene3D" id="1.25.40.20">
    <property type="entry name" value="Ankyrin repeat-containing domain"/>
    <property type="match status" value="2"/>
</dbReference>
<dbReference type="SUPFAM" id="SSF48403">
    <property type="entry name" value="Ankyrin repeat"/>
    <property type="match status" value="1"/>
</dbReference>
<evidence type="ECO:0000313" key="7">
    <source>
        <dbReference type="EMBL" id="TMW67049.1"/>
    </source>
</evidence>
<proteinExistence type="predicted"/>
<dbReference type="PANTHER" id="PTHR24198">
    <property type="entry name" value="ANKYRIN REPEAT AND PROTEIN KINASE DOMAIN-CONTAINING PROTEIN"/>
    <property type="match status" value="1"/>
</dbReference>
<feature type="region of interest" description="Disordered" evidence="5">
    <location>
        <begin position="1"/>
        <end position="20"/>
    </location>
</feature>
<dbReference type="AlphaFoldDB" id="A0A8K1FN83"/>
<accession>A0A8K1FN83</accession>
<dbReference type="Pfam" id="PF12796">
    <property type="entry name" value="Ank_2"/>
    <property type="match status" value="2"/>
</dbReference>
<dbReference type="CDD" id="cd00538">
    <property type="entry name" value="PA"/>
    <property type="match status" value="1"/>
</dbReference>
<keyword evidence="1" id="KW-0677">Repeat</keyword>
<evidence type="ECO:0000259" key="6">
    <source>
        <dbReference type="Pfam" id="PF02225"/>
    </source>
</evidence>
<feature type="coiled-coil region" evidence="4">
    <location>
        <begin position="690"/>
        <end position="745"/>
    </location>
</feature>
<dbReference type="InterPro" id="IPR003137">
    <property type="entry name" value="PA_domain"/>
</dbReference>
<organism evidence="7 8">
    <name type="scientific">Pythium oligandrum</name>
    <name type="common">Mycoparasitic fungus</name>
    <dbReference type="NCBI Taxonomy" id="41045"/>
    <lineage>
        <taxon>Eukaryota</taxon>
        <taxon>Sar</taxon>
        <taxon>Stramenopiles</taxon>
        <taxon>Oomycota</taxon>
        <taxon>Peronosporomycetes</taxon>
        <taxon>Pythiales</taxon>
        <taxon>Pythiaceae</taxon>
        <taxon>Pythium</taxon>
    </lineage>
</organism>
<evidence type="ECO:0000313" key="8">
    <source>
        <dbReference type="Proteomes" id="UP000794436"/>
    </source>
</evidence>
<dbReference type="Pfam" id="PF02225">
    <property type="entry name" value="PA"/>
    <property type="match status" value="2"/>
</dbReference>
<evidence type="ECO:0000256" key="1">
    <source>
        <dbReference type="ARBA" id="ARBA00022737"/>
    </source>
</evidence>
<dbReference type="PANTHER" id="PTHR24198:SF165">
    <property type="entry name" value="ANKYRIN REPEAT-CONTAINING PROTEIN-RELATED"/>
    <property type="match status" value="1"/>
</dbReference>
<feature type="repeat" description="ANK" evidence="3">
    <location>
        <begin position="525"/>
        <end position="557"/>
    </location>
</feature>
<gene>
    <name evidence="7" type="ORF">Poli38472_012165</name>
</gene>
<sequence>MSSTWSSAPSSPSPCSSSSAAPPAYAFVTWDAALGRRLSFLAIFGSRAEQTLTARLVCVDPPRADLETLANADDVRGAIALVVRGGCSFIDKARRVQAAGAVAMLLANNTREEQFTMFTMADESSPESQRDVTIPCVMMCLHDVRELFKQYPPSVKTGVLTLEVPSTLKAEALYVECEQRRQQLMKQEASGWLTRKTSSLIKRWEAPPVPQVAVETSSITHMSSVTIATESSSPEAPPPAARVPLFAFVQWATSAHDSVLFFAPLADFSVAVEPNAVFEAPCIACDPLLAHQDPIVNAADIRGAIALVQRGACTFPAKLERVQRCDAIAMIVGNDDAEDPDAAFVMSVDQINVDKVAIPAVMVSRNVFTRLQTEKPSRVRVLCLAGEIAAEWLGRQGESIALTEPPSNEQDDNALARFHRACREADIVSCQLLIEGHGASALVHTVDASLRSALHHVCGSEVSDDKADALVALLLLHHARVDKADVLLQTPLHLACLRGHRAVVQRLLGANSSASTQLTTAQNLGGRTPLHYTSEYGHTACLELLLSVNARFDMSKDGSSTDKFSFLGVDTTDVEGLTPLHVACDALQLECVLYLLAANADIDALDHKERTPLIIACERVNDEEDEARKDLALRIVEKLLEAGASCLEPNDAFVLDRIRPVPLRRELELVYLRREAVHARKQLQDLSKHVSQQNERLSALRTLVERLEATVEIQEKKLQKRDERLNRQQRQLEQLQRQLQTVLQVLQGTGSVSGYIPVTPNPQDEQERAQEAALARDVGKKCCRQHAYALAEAHFERSIELFPLPGVARLLEETRELRAKETVTKQPPVLLPVGNEDDSDATTKRRELTQLRDAVQQTHTSEATKDTLLAEINKLEGFSRSSNEYQAATKWLEWLVALPWDADATLSQRLHLERAMFDELEQLEQEAWNQRLHLASKTIQRAFRKRFAEHLMRRVLASTQIQAWYRGVAQRICHETQQSEEPVAESTITAPLEAGACHSRDDDGDLVDLEKMLDPWAMQRIQSEAAIELVTGEYAEDSSTFLVVQLVRQCSNPTVFFVWKRWGASRALARQCQVSGPYDTFETASRRYKRLVESISSPATNKMVDQDDMDTMARSTVARAS</sequence>
<keyword evidence="8" id="KW-1185">Reference proteome</keyword>
<keyword evidence="2 3" id="KW-0040">ANK repeat</keyword>
<dbReference type="SUPFAM" id="SSF52025">
    <property type="entry name" value="PA domain"/>
    <property type="match status" value="2"/>
</dbReference>
<dbReference type="PROSITE" id="PS50088">
    <property type="entry name" value="ANK_REPEAT"/>
    <property type="match status" value="3"/>
</dbReference>
<dbReference type="PROSITE" id="PS50297">
    <property type="entry name" value="ANK_REP_REGION"/>
    <property type="match status" value="2"/>
</dbReference>
<dbReference type="InterPro" id="IPR002110">
    <property type="entry name" value="Ankyrin_rpt"/>
</dbReference>
<dbReference type="EMBL" id="SPLM01000006">
    <property type="protein sequence ID" value="TMW67049.1"/>
    <property type="molecule type" value="Genomic_DNA"/>
</dbReference>
<feature type="repeat" description="ANK" evidence="3">
    <location>
        <begin position="575"/>
        <end position="607"/>
    </location>
</feature>